<keyword evidence="7" id="KW-0067">ATP-binding</keyword>
<name>A0A6B2KYY4_9EUKA</name>
<dbReference type="InterPro" id="IPR036621">
    <property type="entry name" value="Anticodon-bd_dom_sf"/>
</dbReference>
<feature type="domain" description="Aminoacyl-transfer RNA synthetases class-II family profile" evidence="13">
    <location>
        <begin position="228"/>
        <end position="496"/>
    </location>
</feature>
<dbReference type="InterPro" id="IPR033728">
    <property type="entry name" value="ThrRS_core"/>
</dbReference>
<keyword evidence="4" id="KW-0963">Cytoplasm</keyword>
<dbReference type="PANTHER" id="PTHR11451">
    <property type="entry name" value="THREONINE-TRNA LIGASE"/>
    <property type="match status" value="1"/>
</dbReference>
<dbReference type="Gene3D" id="3.30.980.10">
    <property type="entry name" value="Threonyl-trna Synthetase, Chain A, domain 2"/>
    <property type="match status" value="1"/>
</dbReference>
<evidence type="ECO:0000259" key="13">
    <source>
        <dbReference type="PROSITE" id="PS50862"/>
    </source>
</evidence>
<dbReference type="InterPro" id="IPR012947">
    <property type="entry name" value="tRNA_SAD"/>
</dbReference>
<dbReference type="SMART" id="SM00863">
    <property type="entry name" value="tRNA_SAD"/>
    <property type="match status" value="1"/>
</dbReference>
<dbReference type="PANTHER" id="PTHR11451:SF46">
    <property type="entry name" value="THREONINE--TRNA LIGASE"/>
    <property type="match status" value="1"/>
</dbReference>
<keyword evidence="9" id="KW-0030">Aminoacyl-tRNA synthetase</keyword>
<dbReference type="InterPro" id="IPR004154">
    <property type="entry name" value="Anticodon-bd"/>
</dbReference>
<dbReference type="FunFam" id="3.30.930.10:FF:000019">
    <property type="entry name" value="Threonine--tRNA ligase"/>
    <property type="match status" value="1"/>
</dbReference>
<dbReference type="PRINTS" id="PR01047">
    <property type="entry name" value="TRNASYNTHTHR"/>
</dbReference>
<evidence type="ECO:0000256" key="5">
    <source>
        <dbReference type="ARBA" id="ARBA00022598"/>
    </source>
</evidence>
<evidence type="ECO:0000256" key="1">
    <source>
        <dbReference type="ARBA" id="ARBA00004496"/>
    </source>
</evidence>
<dbReference type="AlphaFoldDB" id="A0A6B2KYY4"/>
<evidence type="ECO:0000256" key="2">
    <source>
        <dbReference type="ARBA" id="ARBA00008226"/>
    </source>
</evidence>
<evidence type="ECO:0000256" key="6">
    <source>
        <dbReference type="ARBA" id="ARBA00022741"/>
    </source>
</evidence>
<evidence type="ECO:0000256" key="8">
    <source>
        <dbReference type="ARBA" id="ARBA00022917"/>
    </source>
</evidence>
<evidence type="ECO:0000256" key="3">
    <source>
        <dbReference type="ARBA" id="ARBA00013163"/>
    </source>
</evidence>
<evidence type="ECO:0000256" key="12">
    <source>
        <dbReference type="ARBA" id="ARBA00072369"/>
    </source>
</evidence>
<protein>
    <recommendedName>
        <fullName evidence="12">Probable threonine--tRNA ligase, cytoplasmic</fullName>
        <ecNumber evidence="3">6.1.1.3</ecNumber>
    </recommendedName>
    <alternativeName>
        <fullName evidence="10">Threonyl-tRNA synthetase</fullName>
    </alternativeName>
</protein>
<proteinExistence type="inferred from homology"/>
<reference evidence="14" key="1">
    <citation type="journal article" date="2020" name="J. Eukaryot. Microbiol.">
        <title>De novo Sequencing, Assembly and Annotation of the Transcriptome for the Free-Living Testate Amoeba Arcella intermedia.</title>
        <authorList>
            <person name="Ribeiro G.M."/>
            <person name="Porfirio-Sousa A.L."/>
            <person name="Maurer-Alcala X.X."/>
            <person name="Katz L.A."/>
            <person name="Lahr D.J.G."/>
        </authorList>
    </citation>
    <scope>NUCLEOTIDE SEQUENCE</scope>
</reference>
<dbReference type="SUPFAM" id="SSF55186">
    <property type="entry name" value="ThrRS/AlaRS common domain"/>
    <property type="match status" value="1"/>
</dbReference>
<dbReference type="SUPFAM" id="SSF55681">
    <property type="entry name" value="Class II aaRS and biotin synthetases"/>
    <property type="match status" value="1"/>
</dbReference>
<sequence>MWDLTRPIEQSCRLELFKFDSAEGKKVFWHSSAHIMGQALEKIFSCELCIGPPLDNGGFYYDMALPGLQGAFEQEHYDLVQEVVDKISKEKQPFERLVLTKDEALEMFGNNKYKRELISEKVPDGDTCTAYRCGPLIDLCKGPHLPHTGKIKAFQVWKNAAAYWKGNSENDSLQRVYGMSFPDTKQYTEWKKEMQAALERDHRLQGTKQELFFFHQWAPGCPFFLPRGAKLYNKLVEFIKGEYRKRGFTEVISPNMFNSELWKVSGHWEHYKDGMFLFDVEEQEFALKPMNCPGHCLMFKNKGKRPYKELPLRFADFGVLHRNELSGALTGLTRVRRFCQDDAHIFCREDQIASEIAGCFDFLKHVYNETFGWYFTLELSTRPEKKFIGDLEVWNRAEATLAECLDSFVGQGKWKVNPGDGAFYGPKIDIHVFDALKREHQCATIQLDFNLPKNFDLSYINEAGAECRPVMIHRAVLGSIERFMAILVENTAGKWPFWLSPRPAILCSIHQDQNAYAEEVAAQLNGLGFEVDLDLSDHKVQKKVAVAQAAHYNYILVVGAQEASSNSVNIRLNNEQRVSSIDDLIKEWKELLENHK</sequence>
<dbReference type="Pfam" id="PF03129">
    <property type="entry name" value="HGTP_anticodon"/>
    <property type="match status" value="1"/>
</dbReference>
<comment type="similarity">
    <text evidence="2">Belongs to the class-II aminoacyl-tRNA synthetase family.</text>
</comment>
<dbReference type="GO" id="GO:0004829">
    <property type="term" value="F:threonine-tRNA ligase activity"/>
    <property type="evidence" value="ECO:0007669"/>
    <property type="project" value="UniProtKB-EC"/>
</dbReference>
<accession>A0A6B2KYY4</accession>
<dbReference type="SUPFAM" id="SSF52954">
    <property type="entry name" value="Class II aaRS ABD-related"/>
    <property type="match status" value="1"/>
</dbReference>
<dbReference type="Gene3D" id="3.40.50.800">
    <property type="entry name" value="Anticodon-binding domain"/>
    <property type="match status" value="1"/>
</dbReference>
<dbReference type="InterPro" id="IPR002314">
    <property type="entry name" value="aa-tRNA-synt_IIb"/>
</dbReference>
<dbReference type="EMBL" id="GIBP01000898">
    <property type="protein sequence ID" value="NDV29867.1"/>
    <property type="molecule type" value="Transcribed_RNA"/>
</dbReference>
<dbReference type="GO" id="GO:0006435">
    <property type="term" value="P:threonyl-tRNA aminoacylation"/>
    <property type="evidence" value="ECO:0007669"/>
    <property type="project" value="InterPro"/>
</dbReference>
<dbReference type="InterPro" id="IPR045864">
    <property type="entry name" value="aa-tRNA-synth_II/BPL/LPL"/>
</dbReference>
<dbReference type="GO" id="GO:0005739">
    <property type="term" value="C:mitochondrion"/>
    <property type="evidence" value="ECO:0007669"/>
    <property type="project" value="TreeGrafter"/>
</dbReference>
<dbReference type="Pfam" id="PF07973">
    <property type="entry name" value="tRNA_SAD"/>
    <property type="match status" value="1"/>
</dbReference>
<dbReference type="EC" id="6.1.1.3" evidence="3"/>
<keyword evidence="5" id="KW-0436">Ligase</keyword>
<organism evidence="14">
    <name type="scientific">Arcella intermedia</name>
    <dbReference type="NCBI Taxonomy" id="1963864"/>
    <lineage>
        <taxon>Eukaryota</taxon>
        <taxon>Amoebozoa</taxon>
        <taxon>Tubulinea</taxon>
        <taxon>Elardia</taxon>
        <taxon>Arcellinida</taxon>
        <taxon>Sphaerothecina</taxon>
        <taxon>Arcellidae</taxon>
        <taxon>Arcella</taxon>
    </lineage>
</organism>
<evidence type="ECO:0000256" key="11">
    <source>
        <dbReference type="ARBA" id="ARBA00049515"/>
    </source>
</evidence>
<dbReference type="InterPro" id="IPR006195">
    <property type="entry name" value="aa-tRNA-synth_II"/>
</dbReference>
<dbReference type="NCBIfam" id="TIGR00418">
    <property type="entry name" value="thrS"/>
    <property type="match status" value="1"/>
</dbReference>
<evidence type="ECO:0000256" key="7">
    <source>
        <dbReference type="ARBA" id="ARBA00022840"/>
    </source>
</evidence>
<dbReference type="Pfam" id="PF00587">
    <property type="entry name" value="tRNA-synt_2b"/>
    <property type="match status" value="1"/>
</dbReference>
<dbReference type="PROSITE" id="PS50862">
    <property type="entry name" value="AA_TRNA_LIGASE_II"/>
    <property type="match status" value="1"/>
</dbReference>
<evidence type="ECO:0000256" key="9">
    <source>
        <dbReference type="ARBA" id="ARBA00023146"/>
    </source>
</evidence>
<keyword evidence="6" id="KW-0547">Nucleotide-binding</keyword>
<dbReference type="InterPro" id="IPR018163">
    <property type="entry name" value="Thr/Ala-tRNA-synth_IIc_edit"/>
</dbReference>
<evidence type="ECO:0000313" key="14">
    <source>
        <dbReference type="EMBL" id="NDV29867.1"/>
    </source>
</evidence>
<comment type="catalytic activity">
    <reaction evidence="11">
        <text>tRNA(Thr) + L-threonine + ATP = L-threonyl-tRNA(Thr) + AMP + diphosphate + H(+)</text>
        <dbReference type="Rhea" id="RHEA:24624"/>
        <dbReference type="Rhea" id="RHEA-COMP:9670"/>
        <dbReference type="Rhea" id="RHEA-COMP:9704"/>
        <dbReference type="ChEBI" id="CHEBI:15378"/>
        <dbReference type="ChEBI" id="CHEBI:30616"/>
        <dbReference type="ChEBI" id="CHEBI:33019"/>
        <dbReference type="ChEBI" id="CHEBI:57926"/>
        <dbReference type="ChEBI" id="CHEBI:78442"/>
        <dbReference type="ChEBI" id="CHEBI:78534"/>
        <dbReference type="ChEBI" id="CHEBI:456215"/>
        <dbReference type="EC" id="6.1.1.3"/>
    </reaction>
</comment>
<dbReference type="CDD" id="cd00771">
    <property type="entry name" value="ThrRS_core"/>
    <property type="match status" value="1"/>
</dbReference>
<comment type="subcellular location">
    <subcellularLocation>
        <location evidence="1">Cytoplasm</location>
    </subcellularLocation>
</comment>
<evidence type="ECO:0000256" key="10">
    <source>
        <dbReference type="ARBA" id="ARBA00031900"/>
    </source>
</evidence>
<evidence type="ECO:0000256" key="4">
    <source>
        <dbReference type="ARBA" id="ARBA00022490"/>
    </source>
</evidence>
<dbReference type="InterPro" id="IPR002320">
    <property type="entry name" value="Thr-tRNA-ligase_IIa"/>
</dbReference>
<dbReference type="FunFam" id="3.30.980.10:FF:000005">
    <property type="entry name" value="Threonyl-tRNA synthetase, mitochondrial"/>
    <property type="match status" value="1"/>
</dbReference>
<dbReference type="HAMAP" id="MF_00184">
    <property type="entry name" value="Thr_tRNA_synth"/>
    <property type="match status" value="1"/>
</dbReference>
<dbReference type="GO" id="GO:0005524">
    <property type="term" value="F:ATP binding"/>
    <property type="evidence" value="ECO:0007669"/>
    <property type="project" value="UniProtKB-KW"/>
</dbReference>
<dbReference type="Gene3D" id="3.30.930.10">
    <property type="entry name" value="Bira Bifunctional Protein, Domain 2"/>
    <property type="match status" value="1"/>
</dbReference>
<keyword evidence="8" id="KW-0648">Protein biosynthesis</keyword>